<keyword evidence="3" id="KW-0326">Glycosidase</keyword>
<evidence type="ECO:0000256" key="2">
    <source>
        <dbReference type="ARBA" id="ARBA00022801"/>
    </source>
</evidence>
<dbReference type="SMART" id="SM00641">
    <property type="entry name" value="Glyco_25"/>
    <property type="match status" value="1"/>
</dbReference>
<keyword evidence="2 4" id="KW-0378">Hydrolase</keyword>
<reference evidence="4 5" key="1">
    <citation type="submission" date="2016-11" db="EMBL/GenBank/DDBJ databases">
        <authorList>
            <person name="Jaros S."/>
            <person name="Januszkiewicz K."/>
            <person name="Wedrychowicz H."/>
        </authorList>
    </citation>
    <scope>NUCLEOTIDE SEQUENCE [LARGE SCALE GENOMIC DNA]</scope>
    <source>
        <strain evidence="4 5">DSM 22153</strain>
    </source>
</reference>
<dbReference type="RefSeq" id="WP_073007749.1">
    <property type="nucleotide sequence ID" value="NZ_FRBW01000001.1"/>
</dbReference>
<evidence type="ECO:0000313" key="5">
    <source>
        <dbReference type="Proteomes" id="UP000186002"/>
    </source>
</evidence>
<gene>
    <name evidence="4" type="ORF">SAMN05444272_0239</name>
</gene>
<dbReference type="InterPro" id="IPR017853">
    <property type="entry name" value="GH"/>
</dbReference>
<dbReference type="EMBL" id="FRBW01000001">
    <property type="protein sequence ID" value="SHL29744.1"/>
    <property type="molecule type" value="Genomic_DNA"/>
</dbReference>
<name>A0A1M6ZH87_9HYPH</name>
<dbReference type="PANTHER" id="PTHR34135:SF2">
    <property type="entry name" value="LYSOZYME"/>
    <property type="match status" value="1"/>
</dbReference>
<dbReference type="Pfam" id="PF01183">
    <property type="entry name" value="Glyco_hydro_25"/>
    <property type="match status" value="1"/>
</dbReference>
<dbReference type="InterPro" id="IPR002053">
    <property type="entry name" value="Glyco_hydro_25"/>
</dbReference>
<sequence length="214" mass="23323">MSTTVQNLTGIDVSHYQGDINWQEVAANPTSFAIIKATQGTGFVDPMFQTNWQGANAAGLRTGAYHYFMPEKSFLEQADLLLTQLKAVGYDASADLPPAIDCEVMDGVSNAAYTFALSSLVDILRRQLGVSPMIYTAPAFWDALGDPDFSECPLWIANYTSADQPTLPGSWSGYAIWQYTSEGSVNGVEGNVDRNRLGNDVSALTSARRVLDWF</sequence>
<dbReference type="Gene3D" id="3.20.20.80">
    <property type="entry name" value="Glycosidases"/>
    <property type="match status" value="1"/>
</dbReference>
<keyword evidence="5" id="KW-1185">Reference proteome</keyword>
<protein>
    <submittedName>
        <fullName evidence="4">Glycosyl hydrolases family 25</fullName>
    </submittedName>
</protein>
<dbReference type="AlphaFoldDB" id="A0A1M6ZH87"/>
<accession>A0A1M6ZH87</accession>
<dbReference type="GO" id="GO:0003796">
    <property type="term" value="F:lysozyme activity"/>
    <property type="evidence" value="ECO:0007669"/>
    <property type="project" value="InterPro"/>
</dbReference>
<evidence type="ECO:0000313" key="4">
    <source>
        <dbReference type="EMBL" id="SHL29744.1"/>
    </source>
</evidence>
<dbReference type="GO" id="GO:0016052">
    <property type="term" value="P:carbohydrate catabolic process"/>
    <property type="evidence" value="ECO:0007669"/>
    <property type="project" value="TreeGrafter"/>
</dbReference>
<dbReference type="GO" id="GO:0016998">
    <property type="term" value="P:cell wall macromolecule catabolic process"/>
    <property type="evidence" value="ECO:0007669"/>
    <property type="project" value="InterPro"/>
</dbReference>
<evidence type="ECO:0000256" key="3">
    <source>
        <dbReference type="ARBA" id="ARBA00023295"/>
    </source>
</evidence>
<evidence type="ECO:0000256" key="1">
    <source>
        <dbReference type="ARBA" id="ARBA00010646"/>
    </source>
</evidence>
<dbReference type="InterPro" id="IPR018077">
    <property type="entry name" value="Glyco_hydro_fam25_subgr"/>
</dbReference>
<comment type="similarity">
    <text evidence="1">Belongs to the glycosyl hydrolase 25 family.</text>
</comment>
<dbReference type="SUPFAM" id="SSF51445">
    <property type="entry name" value="(Trans)glycosidases"/>
    <property type="match status" value="1"/>
</dbReference>
<dbReference type="Proteomes" id="UP000186002">
    <property type="component" value="Unassembled WGS sequence"/>
</dbReference>
<dbReference type="PANTHER" id="PTHR34135">
    <property type="entry name" value="LYSOZYME"/>
    <property type="match status" value="1"/>
</dbReference>
<dbReference type="GO" id="GO:0009253">
    <property type="term" value="P:peptidoglycan catabolic process"/>
    <property type="evidence" value="ECO:0007669"/>
    <property type="project" value="InterPro"/>
</dbReference>
<dbReference type="PROSITE" id="PS51904">
    <property type="entry name" value="GLYCOSYL_HYDROL_F25_2"/>
    <property type="match status" value="1"/>
</dbReference>
<organism evidence="4 5">
    <name type="scientific">Roseibium suaedae</name>
    <dbReference type="NCBI Taxonomy" id="735517"/>
    <lineage>
        <taxon>Bacteria</taxon>
        <taxon>Pseudomonadati</taxon>
        <taxon>Pseudomonadota</taxon>
        <taxon>Alphaproteobacteria</taxon>
        <taxon>Hyphomicrobiales</taxon>
        <taxon>Stappiaceae</taxon>
        <taxon>Roseibium</taxon>
    </lineage>
</organism>
<dbReference type="STRING" id="735517.SAMN05444272_0239"/>
<proteinExistence type="inferred from homology"/>
<dbReference type="OrthoDB" id="9798192at2"/>